<dbReference type="InterPro" id="IPR027485">
    <property type="entry name" value="AMMECR1_N"/>
</dbReference>
<dbReference type="KEGG" id="harc:HARCEL1_05670"/>
<dbReference type="PANTHER" id="PTHR13016">
    <property type="entry name" value="AMMECR1 HOMOLOG"/>
    <property type="match status" value="1"/>
</dbReference>
<dbReference type="NCBIfam" id="TIGR04335">
    <property type="entry name" value="AmmeMemoSam_A"/>
    <property type="match status" value="1"/>
</dbReference>
<name>A0A2R4X0A2_9EURY</name>
<dbReference type="GeneID" id="36511975"/>
<dbReference type="Gene3D" id="3.30.700.20">
    <property type="entry name" value="Hypothetical protein ph0010, domain 1"/>
    <property type="match status" value="1"/>
</dbReference>
<dbReference type="PANTHER" id="PTHR13016:SF0">
    <property type="entry name" value="AMME SYNDROME CANDIDATE GENE 1 PROTEIN"/>
    <property type="match status" value="1"/>
</dbReference>
<gene>
    <name evidence="3" type="ORF">HARCEL1_05670</name>
</gene>
<sequence>MAVIPDYEVLGSTEGIALVQHARASIAAALNDDPTPDPPDNDGLRVDRGAFVTIRKDGEMRGCIGRPTPRRPLAVTVGEVAVAAATDDPRYPAMEADELDDALITVSVLTHPEAIDADELSGYLDAIEVGRDGLIVEQGSHRGLLLPQVAVDNDWTAQKFLVETCRKAQLTGTAYVEPETTVKRFSAQKFTEKWPSGEITQRNYIE</sequence>
<dbReference type="InterPro" id="IPR002733">
    <property type="entry name" value="AMMECR1_domain"/>
</dbReference>
<dbReference type="SUPFAM" id="SSF143447">
    <property type="entry name" value="AMMECR1-like"/>
    <property type="match status" value="1"/>
</dbReference>
<protein>
    <recommendedName>
        <fullName evidence="1">Protein HARCEL1_05670</fullName>
    </recommendedName>
</protein>
<dbReference type="Pfam" id="PF01871">
    <property type="entry name" value="AMMECR1"/>
    <property type="match status" value="1"/>
</dbReference>
<proteinExistence type="inferred from homology"/>
<dbReference type="InterPro" id="IPR023473">
    <property type="entry name" value="AMMECR1"/>
</dbReference>
<dbReference type="NCBIfam" id="TIGR00296">
    <property type="entry name" value="TIGR00296 family protein"/>
    <property type="match status" value="1"/>
</dbReference>
<reference evidence="3 4" key="1">
    <citation type="submission" date="2018-04" db="EMBL/GenBank/DDBJ databases">
        <title>Halococcoides cellulosivorans gen. nov., sp. nov., an extremely halophilic cellulose-utilizing haloarchaeon from hypersaline lakes.</title>
        <authorList>
            <person name="Sorokin D.Y."/>
            <person name="Toshchakov S.V."/>
            <person name="Samarov N.I."/>
            <person name="Korzhenkov A."/>
            <person name="Kublanov I.V."/>
        </authorList>
    </citation>
    <scope>NUCLEOTIDE SEQUENCE [LARGE SCALE GENOMIC DNA]</scope>
    <source>
        <strain evidence="3 4">HArcel1</strain>
    </source>
</reference>
<organism evidence="3 4">
    <name type="scientific">Halococcoides cellulosivorans</name>
    <dbReference type="NCBI Taxonomy" id="1679096"/>
    <lineage>
        <taxon>Archaea</taxon>
        <taxon>Methanobacteriati</taxon>
        <taxon>Methanobacteriota</taxon>
        <taxon>Stenosarchaea group</taxon>
        <taxon>Halobacteria</taxon>
        <taxon>Halobacteriales</taxon>
        <taxon>Haloarculaceae</taxon>
        <taxon>Halococcoides</taxon>
    </lineage>
</organism>
<evidence type="ECO:0000259" key="2">
    <source>
        <dbReference type="PROSITE" id="PS51112"/>
    </source>
</evidence>
<dbReference type="RefSeq" id="WP_108381593.1">
    <property type="nucleotide sequence ID" value="NZ_CP028858.1"/>
</dbReference>
<keyword evidence="4" id="KW-1185">Reference proteome</keyword>
<evidence type="ECO:0000313" key="3">
    <source>
        <dbReference type="EMBL" id="AWB27224.1"/>
    </source>
</evidence>
<dbReference type="HAMAP" id="MF_00645">
    <property type="entry name" value="AMMECR1"/>
    <property type="match status" value="1"/>
</dbReference>
<evidence type="ECO:0000313" key="4">
    <source>
        <dbReference type="Proteomes" id="UP000244727"/>
    </source>
</evidence>
<dbReference type="InterPro" id="IPR023472">
    <property type="entry name" value="Uncharacterised_MJ0810"/>
</dbReference>
<dbReference type="Proteomes" id="UP000244727">
    <property type="component" value="Chromosome"/>
</dbReference>
<dbReference type="PROSITE" id="PS51112">
    <property type="entry name" value="AMMECR1"/>
    <property type="match status" value="1"/>
</dbReference>
<feature type="domain" description="AMMECR1" evidence="2">
    <location>
        <begin position="13"/>
        <end position="201"/>
    </location>
</feature>
<dbReference type="AlphaFoldDB" id="A0A2R4X0A2"/>
<dbReference type="EMBL" id="CP028858">
    <property type="protein sequence ID" value="AWB27224.1"/>
    <property type="molecule type" value="Genomic_DNA"/>
</dbReference>
<dbReference type="InterPro" id="IPR036071">
    <property type="entry name" value="AMMECR1_dom_sf"/>
</dbReference>
<evidence type="ECO:0000256" key="1">
    <source>
        <dbReference type="HAMAP-Rule" id="MF_00645"/>
    </source>
</evidence>
<dbReference type="InterPro" id="IPR027623">
    <property type="entry name" value="AmmeMemoSam_A"/>
</dbReference>
<accession>A0A2R4X0A2</accession>
<dbReference type="Gene3D" id="3.30.1490.150">
    <property type="entry name" value="Hypothetical protein ph0010, domain 2"/>
    <property type="match status" value="1"/>
</dbReference>